<keyword evidence="4 6" id="KW-0804">Transcription</keyword>
<feature type="compositionally biased region" description="Basic and acidic residues" evidence="7">
    <location>
        <begin position="270"/>
        <end position="289"/>
    </location>
</feature>
<feature type="compositionally biased region" description="Low complexity" evidence="7">
    <location>
        <begin position="157"/>
        <end position="167"/>
    </location>
</feature>
<sequence>MPKKIHKSLQNYLSKIKNHHSQIHIPSKKWILSTIKNHSSHIHIPSTKWMLSGCKHSRTSSLVIEDNPHDPSLSRKNIEKKDAEATLADIDRFLIENFKSLYIKDDEEIHDTKRVHDDDDEEGHNRDKDSKQRPILFDEPPSNLFDSNRFFTKGDKGTSSSTPSTTTTTIFDDSLSSISHLAKDQDMDQNNSNCVVVLACSSNPYDDFHQSMRGMVEARLRNNEVVDWDFMEQLFFYYMNLNDKKSYKFILNAFVDLVAVMRPYWETSDTESRTTTDTESRTTDMESRPRSVRTTRSGNLEVWKKNKEVM</sequence>
<dbReference type="InterPro" id="IPR038933">
    <property type="entry name" value="Ovate"/>
</dbReference>
<dbReference type="AlphaFoldDB" id="A0A6A4QR30"/>
<dbReference type="PANTHER" id="PTHR33057">
    <property type="entry name" value="TRANSCRIPTION REPRESSOR OFP7-RELATED"/>
    <property type="match status" value="1"/>
</dbReference>
<dbReference type="PROSITE" id="PS51754">
    <property type="entry name" value="OVATE"/>
    <property type="match status" value="1"/>
</dbReference>
<keyword evidence="5 6" id="KW-0539">Nucleus</keyword>
<keyword evidence="2 6" id="KW-0678">Repressor</keyword>
<reference evidence="9" key="1">
    <citation type="journal article" date="2020" name="Nat. Commun.">
        <title>Genome sequence of the cluster root forming white lupin.</title>
        <authorList>
            <person name="Hufnagel B."/>
            <person name="Marques A."/>
            <person name="Soriano A."/>
            <person name="Marques L."/>
            <person name="Divol F."/>
            <person name="Doumas P."/>
            <person name="Sallet E."/>
            <person name="Mancinotti D."/>
            <person name="Carrere S."/>
            <person name="Marande W."/>
            <person name="Arribat S."/>
            <person name="Keller J."/>
            <person name="Huneau C."/>
            <person name="Blein T."/>
            <person name="Aime D."/>
            <person name="Laguerre M."/>
            <person name="Taylor J."/>
            <person name="Schubert V."/>
            <person name="Nelson M."/>
            <person name="Geu-Flores F."/>
            <person name="Crespi M."/>
            <person name="Gallardo-Guerrero K."/>
            <person name="Delaux P.-M."/>
            <person name="Salse J."/>
            <person name="Berges H."/>
            <person name="Guyot R."/>
            <person name="Gouzy J."/>
            <person name="Peret B."/>
        </authorList>
    </citation>
    <scope>NUCLEOTIDE SEQUENCE [LARGE SCALE GENOMIC DNA]</scope>
    <source>
        <strain evidence="9">cv. Amiga</strain>
    </source>
</reference>
<evidence type="ECO:0000313" key="9">
    <source>
        <dbReference type="Proteomes" id="UP000447434"/>
    </source>
</evidence>
<dbReference type="Proteomes" id="UP000447434">
    <property type="component" value="Chromosome 4"/>
</dbReference>
<evidence type="ECO:0000313" key="8">
    <source>
        <dbReference type="EMBL" id="KAE9616149.1"/>
    </source>
</evidence>
<evidence type="ECO:0000256" key="1">
    <source>
        <dbReference type="ARBA" id="ARBA00004123"/>
    </source>
</evidence>
<feature type="compositionally biased region" description="Basic and acidic residues" evidence="7">
    <location>
        <begin position="113"/>
        <end position="132"/>
    </location>
</feature>
<comment type="function">
    <text evidence="6">Transcriptional repressor that regulates multiple aspects of plant growth and development.</text>
</comment>
<dbReference type="InterPro" id="IPR006458">
    <property type="entry name" value="Ovate_C"/>
</dbReference>
<evidence type="ECO:0000256" key="5">
    <source>
        <dbReference type="ARBA" id="ARBA00023242"/>
    </source>
</evidence>
<organism evidence="8 9">
    <name type="scientific">Lupinus albus</name>
    <name type="common">White lupine</name>
    <name type="synonym">Lupinus termis</name>
    <dbReference type="NCBI Taxonomy" id="3870"/>
    <lineage>
        <taxon>Eukaryota</taxon>
        <taxon>Viridiplantae</taxon>
        <taxon>Streptophyta</taxon>
        <taxon>Embryophyta</taxon>
        <taxon>Tracheophyta</taxon>
        <taxon>Spermatophyta</taxon>
        <taxon>Magnoliopsida</taxon>
        <taxon>eudicotyledons</taxon>
        <taxon>Gunneridae</taxon>
        <taxon>Pentapetalae</taxon>
        <taxon>rosids</taxon>
        <taxon>fabids</taxon>
        <taxon>Fabales</taxon>
        <taxon>Fabaceae</taxon>
        <taxon>Papilionoideae</taxon>
        <taxon>50 kb inversion clade</taxon>
        <taxon>genistoids sensu lato</taxon>
        <taxon>core genistoids</taxon>
        <taxon>Genisteae</taxon>
        <taxon>Lupinus</taxon>
    </lineage>
</organism>
<accession>A0A6A4QR30</accession>
<name>A0A6A4QR30_LUPAL</name>
<dbReference type="GO" id="GO:0005634">
    <property type="term" value="C:nucleus"/>
    <property type="evidence" value="ECO:0007669"/>
    <property type="project" value="UniProtKB-SubCell"/>
</dbReference>
<feature type="region of interest" description="Disordered" evidence="7">
    <location>
        <begin position="113"/>
        <end position="167"/>
    </location>
</feature>
<dbReference type="OrthoDB" id="689980at2759"/>
<comment type="subcellular location">
    <subcellularLocation>
        <location evidence="1 6">Nucleus</location>
    </subcellularLocation>
</comment>
<dbReference type="EMBL" id="WOCE01000004">
    <property type="protein sequence ID" value="KAE9616149.1"/>
    <property type="molecule type" value="Genomic_DNA"/>
</dbReference>
<dbReference type="Pfam" id="PF04844">
    <property type="entry name" value="Ovate"/>
    <property type="match status" value="1"/>
</dbReference>
<evidence type="ECO:0000256" key="6">
    <source>
        <dbReference type="RuleBase" id="RU367028"/>
    </source>
</evidence>
<keyword evidence="9" id="KW-1185">Reference proteome</keyword>
<evidence type="ECO:0000256" key="7">
    <source>
        <dbReference type="SAM" id="MobiDB-lite"/>
    </source>
</evidence>
<keyword evidence="3 6" id="KW-0805">Transcription regulation</keyword>
<proteinExistence type="predicted"/>
<dbReference type="NCBIfam" id="TIGR01568">
    <property type="entry name" value="A_thal_3678"/>
    <property type="match status" value="1"/>
</dbReference>
<comment type="caution">
    <text evidence="8">The sequence shown here is derived from an EMBL/GenBank/DDBJ whole genome shotgun (WGS) entry which is preliminary data.</text>
</comment>
<gene>
    <name evidence="8" type="ORF">Lalb_Chr04g0262671</name>
</gene>
<dbReference type="GO" id="GO:0045892">
    <property type="term" value="P:negative regulation of DNA-templated transcription"/>
    <property type="evidence" value="ECO:0007669"/>
    <property type="project" value="UniProtKB-UniRule"/>
</dbReference>
<evidence type="ECO:0000256" key="3">
    <source>
        <dbReference type="ARBA" id="ARBA00023015"/>
    </source>
</evidence>
<feature type="region of interest" description="Disordered" evidence="7">
    <location>
        <begin position="268"/>
        <end position="297"/>
    </location>
</feature>
<protein>
    <recommendedName>
        <fullName evidence="6">Transcription repressor</fullName>
    </recommendedName>
    <alternativeName>
        <fullName evidence="6">Ovate family protein</fullName>
    </alternativeName>
</protein>
<evidence type="ECO:0000256" key="4">
    <source>
        <dbReference type="ARBA" id="ARBA00023163"/>
    </source>
</evidence>
<evidence type="ECO:0000256" key="2">
    <source>
        <dbReference type="ARBA" id="ARBA00022491"/>
    </source>
</evidence>
<dbReference type="PANTHER" id="PTHR33057:SF117">
    <property type="entry name" value="TRANSCRIPTION REPRESSOR OFP14"/>
    <property type="match status" value="1"/>
</dbReference>